<dbReference type="PROSITE" id="PS00791">
    <property type="entry name" value="RECEPTOR_TYR_KIN_V_2"/>
    <property type="match status" value="1"/>
</dbReference>
<evidence type="ECO:0000256" key="12">
    <source>
        <dbReference type="ARBA" id="ARBA00023137"/>
    </source>
</evidence>
<evidence type="ECO:0000259" key="16">
    <source>
        <dbReference type="PROSITE" id="PS50011"/>
    </source>
</evidence>
<name>A0A8C9ET20_PAVCR</name>
<dbReference type="Ensembl" id="ENSPSTT00000004952.1">
    <property type="protein sequence ID" value="ENSPSTP00000004716.1"/>
    <property type="gene ID" value="ENSPSTG00000003326.1"/>
</dbReference>
<dbReference type="PROSITE" id="PS51550">
    <property type="entry name" value="EPH_LBD"/>
    <property type="match status" value="1"/>
</dbReference>
<evidence type="ECO:0000256" key="15">
    <source>
        <dbReference type="SAM" id="Phobius"/>
    </source>
</evidence>
<dbReference type="InterPro" id="IPR003961">
    <property type="entry name" value="FN3_dom"/>
</dbReference>
<dbReference type="InterPro" id="IPR001660">
    <property type="entry name" value="SAM"/>
</dbReference>
<dbReference type="InterPro" id="IPR001090">
    <property type="entry name" value="Ephrin_rcpt_lig-bd_dom"/>
</dbReference>
<dbReference type="SUPFAM" id="SSF47769">
    <property type="entry name" value="SAM/Pointed domain"/>
    <property type="match status" value="1"/>
</dbReference>
<dbReference type="Gene3D" id="1.10.150.50">
    <property type="entry name" value="Transcription Factor, Ets-1"/>
    <property type="match status" value="1"/>
</dbReference>
<evidence type="ECO:0000256" key="5">
    <source>
        <dbReference type="ARBA" id="ARBA00022692"/>
    </source>
</evidence>
<dbReference type="PANTHER" id="PTHR46877:SF16">
    <property type="entry name" value="EPHRIN TYPE-A RECEPTOR 10"/>
    <property type="match status" value="1"/>
</dbReference>
<evidence type="ECO:0000256" key="13">
    <source>
        <dbReference type="ARBA" id="ARBA00023170"/>
    </source>
</evidence>
<keyword evidence="4" id="KW-0808">Transferase</keyword>
<dbReference type="SMART" id="SM00060">
    <property type="entry name" value="FN3"/>
    <property type="match status" value="1"/>
</dbReference>
<evidence type="ECO:0000313" key="20">
    <source>
        <dbReference type="Ensembl" id="ENSPSTP00000004716.1"/>
    </source>
</evidence>
<dbReference type="Gene3D" id="2.60.40.1770">
    <property type="entry name" value="ephrin a2 ectodomain"/>
    <property type="match status" value="1"/>
</dbReference>
<evidence type="ECO:0000256" key="7">
    <source>
        <dbReference type="ARBA" id="ARBA00022741"/>
    </source>
</evidence>
<keyword evidence="9" id="KW-0067">ATP-binding</keyword>
<proteinExistence type="predicted"/>
<evidence type="ECO:0000259" key="19">
    <source>
        <dbReference type="PROSITE" id="PS51550"/>
    </source>
</evidence>
<dbReference type="Pfam" id="PF07714">
    <property type="entry name" value="PK_Tyr_Ser-Thr"/>
    <property type="match status" value="1"/>
</dbReference>
<keyword evidence="13" id="KW-0675">Receptor</keyword>
<evidence type="ECO:0000256" key="8">
    <source>
        <dbReference type="ARBA" id="ARBA00022777"/>
    </source>
</evidence>
<keyword evidence="11 15" id="KW-0472">Membrane</keyword>
<keyword evidence="5 15" id="KW-0812">Transmembrane</keyword>
<dbReference type="FunFam" id="2.60.120.260:FF:000001">
    <property type="entry name" value="Ephrin type-A receptor 7"/>
    <property type="match status" value="1"/>
</dbReference>
<dbReference type="InterPro" id="IPR013761">
    <property type="entry name" value="SAM/pointed_sf"/>
</dbReference>
<evidence type="ECO:0000256" key="2">
    <source>
        <dbReference type="ARBA" id="ARBA00011902"/>
    </source>
</evidence>
<dbReference type="GO" id="GO:0005524">
    <property type="term" value="F:ATP binding"/>
    <property type="evidence" value="ECO:0007669"/>
    <property type="project" value="UniProtKB-KW"/>
</dbReference>
<evidence type="ECO:0000256" key="10">
    <source>
        <dbReference type="ARBA" id="ARBA00022989"/>
    </source>
</evidence>
<dbReference type="Pfam" id="PF01404">
    <property type="entry name" value="Ephrin_lbd"/>
    <property type="match status" value="1"/>
</dbReference>
<dbReference type="FunFam" id="1.10.150.50:FF:000066">
    <property type="entry name" value="ephrin type-A receptor 10"/>
    <property type="match status" value="1"/>
</dbReference>
<dbReference type="InterPro" id="IPR013783">
    <property type="entry name" value="Ig-like_fold"/>
</dbReference>
<dbReference type="SUPFAM" id="SSF49265">
    <property type="entry name" value="Fibronectin type III"/>
    <property type="match status" value="1"/>
</dbReference>
<organism evidence="20 21">
    <name type="scientific">Pavo cristatus</name>
    <name type="common">Indian peafowl</name>
    <name type="synonym">Blue peafowl</name>
    <dbReference type="NCBI Taxonomy" id="9049"/>
    <lineage>
        <taxon>Eukaryota</taxon>
        <taxon>Metazoa</taxon>
        <taxon>Chordata</taxon>
        <taxon>Craniata</taxon>
        <taxon>Vertebrata</taxon>
        <taxon>Euteleostomi</taxon>
        <taxon>Archelosauria</taxon>
        <taxon>Archosauria</taxon>
        <taxon>Dinosauria</taxon>
        <taxon>Saurischia</taxon>
        <taxon>Theropoda</taxon>
        <taxon>Coelurosauria</taxon>
        <taxon>Aves</taxon>
        <taxon>Neognathae</taxon>
        <taxon>Galloanserae</taxon>
        <taxon>Galliformes</taxon>
        <taxon>Phasianidae</taxon>
        <taxon>Phasianinae</taxon>
        <taxon>Pavo</taxon>
    </lineage>
</organism>
<evidence type="ECO:0000256" key="1">
    <source>
        <dbReference type="ARBA" id="ARBA00004162"/>
    </source>
</evidence>
<protein>
    <recommendedName>
        <fullName evidence="2">receptor protein-tyrosine kinase</fullName>
        <ecNumber evidence="2">2.7.10.1</ecNumber>
    </recommendedName>
</protein>
<dbReference type="Gene3D" id="3.30.200.20">
    <property type="entry name" value="Phosphorylase Kinase, domain 1"/>
    <property type="match status" value="1"/>
</dbReference>
<sequence length="745" mass="83631">MEPNQNNWLQTGWIARRDGQRIFIELKFTLRDCNSIPGVTGTCKETFNLYYAESDADLGHSIRESKHTKIDTIAADESFTQGDLGERKMKLNTELREIGHLSKRGFHLGFQDVGACVALVSVRVYYKKCLSTVQNLAVFPDTVAETAFATLVEVKGTCVEHARVDVDNPPRMHCSAEGEWLVPVGKCLCSPGFEERDGRCRVPTPVTDIRTDKVEQKSISLSWQEPGFPTNSTEYEVKYYEKDQRDRSYSTVKTTSTAVTVNNLKPGTLYIFQIRTSSSQDYGNYSPSIEVETLAELTVASNEQNPVLIIIVVAIAGLTVLVSMVVGMMVWRRQCGYSKASQDGDEELYFHFKIPTRRTYIDPDTCEDPMQAVHLFAKELDNASIKIERIIGTGEFGEICRGWLKLPSKRELPVAIQTLRAGCSAKQQRCFLAKACTMGQFDHANVIRLEGVITRGNTMMIVMEYMGNGVLDSFLRKHEGQLTASQLLSMLQGIAAGMKYLAEMGYIHKSLAAHKVLVNSSLACKITGFRRLQEDKMETIFSTMRGKSLVLWSAPEAIQYHHFSPASDVWSFGIVMWEVMSYGERPYWDMSHQDVMKAVEDGFRLPAPAHCQPPLHQLMLDCWQKERSQRPKFSHIHDVLSKMLQSPEPPPCSRSRSTVPLTEHSFAAFPAFSSVGEWLEAIGMGRYRDNFTAAGCCYLESVARMTAQDVLSLGITQAEHQKTILSGIQTLRAQVIQMHGRGVQV</sequence>
<reference evidence="20" key="1">
    <citation type="submission" date="2025-08" db="UniProtKB">
        <authorList>
            <consortium name="Ensembl"/>
        </authorList>
    </citation>
    <scope>IDENTIFICATION</scope>
</reference>
<keyword evidence="8" id="KW-0418">Kinase</keyword>
<feature type="domain" description="SAM" evidence="17">
    <location>
        <begin position="670"/>
        <end position="734"/>
    </location>
</feature>
<dbReference type="PROSITE" id="PS50011">
    <property type="entry name" value="PROTEIN_KINASE_DOM"/>
    <property type="match status" value="1"/>
</dbReference>
<dbReference type="PROSITE" id="PS50105">
    <property type="entry name" value="SAM_DOMAIN"/>
    <property type="match status" value="1"/>
</dbReference>
<dbReference type="Gene3D" id="2.60.120.260">
    <property type="entry name" value="Galactose-binding domain-like"/>
    <property type="match status" value="1"/>
</dbReference>
<dbReference type="SMART" id="SM00454">
    <property type="entry name" value="SAM"/>
    <property type="match status" value="1"/>
</dbReference>
<dbReference type="PANTHER" id="PTHR46877">
    <property type="entry name" value="EPH RECEPTOR A5"/>
    <property type="match status" value="1"/>
</dbReference>
<dbReference type="PROSITE" id="PS50853">
    <property type="entry name" value="FN3"/>
    <property type="match status" value="1"/>
</dbReference>
<keyword evidence="10 15" id="KW-1133">Transmembrane helix</keyword>
<dbReference type="InterPro" id="IPR001245">
    <property type="entry name" value="Ser-Thr/Tyr_kinase_cat_dom"/>
</dbReference>
<dbReference type="FunFam" id="2.60.40.10:FF:001125">
    <property type="entry name" value="Ephrin type-A receptor 10"/>
    <property type="match status" value="1"/>
</dbReference>
<dbReference type="SUPFAM" id="SSF49785">
    <property type="entry name" value="Galactose-binding domain-like"/>
    <property type="match status" value="1"/>
</dbReference>
<dbReference type="Gene3D" id="2.60.40.10">
    <property type="entry name" value="Immunoglobulins"/>
    <property type="match status" value="1"/>
</dbReference>
<dbReference type="FunFam" id="3.30.200.20:FF:000505">
    <property type="entry name" value="ephrin type-A receptor 10"/>
    <property type="match status" value="1"/>
</dbReference>
<evidence type="ECO:0000313" key="21">
    <source>
        <dbReference type="Proteomes" id="UP000694428"/>
    </source>
</evidence>
<dbReference type="InterPro" id="IPR036116">
    <property type="entry name" value="FN3_sf"/>
</dbReference>
<dbReference type="Gene3D" id="1.10.510.10">
    <property type="entry name" value="Transferase(Phosphotransferase) domain 1"/>
    <property type="match status" value="1"/>
</dbReference>
<dbReference type="EC" id="2.7.10.1" evidence="2"/>
<dbReference type="GO" id="GO:0005005">
    <property type="term" value="F:transmembrane-ephrin receptor activity"/>
    <property type="evidence" value="ECO:0007669"/>
    <property type="project" value="TreeGrafter"/>
</dbReference>
<dbReference type="FunFam" id="2.60.40.1770:FF:000001">
    <property type="entry name" value="Ephrin type-A receptor 5"/>
    <property type="match status" value="1"/>
</dbReference>
<dbReference type="InterPro" id="IPR027936">
    <property type="entry name" value="Eph_TM"/>
</dbReference>
<dbReference type="AlphaFoldDB" id="A0A8C9ET20"/>
<feature type="domain" description="Eph LBD" evidence="19">
    <location>
        <begin position="1"/>
        <end position="134"/>
    </location>
</feature>
<evidence type="ECO:0000256" key="14">
    <source>
        <dbReference type="ARBA" id="ARBA00023180"/>
    </source>
</evidence>
<dbReference type="CDD" id="cd00063">
    <property type="entry name" value="FN3"/>
    <property type="match status" value="1"/>
</dbReference>
<reference evidence="20" key="2">
    <citation type="submission" date="2025-09" db="UniProtKB">
        <authorList>
            <consortium name="Ensembl"/>
        </authorList>
    </citation>
    <scope>IDENTIFICATION</scope>
</reference>
<dbReference type="InterPro" id="IPR001426">
    <property type="entry name" value="Tyr_kinase_rcpt_V_CS"/>
</dbReference>
<dbReference type="Pfam" id="PF25599">
    <property type="entry name" value="Ephrin_CRD"/>
    <property type="match status" value="1"/>
</dbReference>
<dbReference type="Proteomes" id="UP000694428">
    <property type="component" value="Unplaced"/>
</dbReference>
<keyword evidence="12" id="KW-0829">Tyrosine-protein kinase</keyword>
<dbReference type="InterPro" id="IPR011009">
    <property type="entry name" value="Kinase-like_dom_sf"/>
</dbReference>
<feature type="domain" description="Protein kinase" evidence="16">
    <location>
        <begin position="385"/>
        <end position="640"/>
    </location>
</feature>
<keyword evidence="7" id="KW-0547">Nucleotide-binding</keyword>
<evidence type="ECO:0000256" key="3">
    <source>
        <dbReference type="ARBA" id="ARBA00022475"/>
    </source>
</evidence>
<keyword evidence="3" id="KW-1003">Cell membrane</keyword>
<dbReference type="SMART" id="SM00615">
    <property type="entry name" value="EPH_lbd"/>
    <property type="match status" value="1"/>
</dbReference>
<evidence type="ECO:0000256" key="6">
    <source>
        <dbReference type="ARBA" id="ARBA00022729"/>
    </source>
</evidence>
<dbReference type="GO" id="GO:0005886">
    <property type="term" value="C:plasma membrane"/>
    <property type="evidence" value="ECO:0007669"/>
    <property type="project" value="UniProtKB-SubCell"/>
</dbReference>
<dbReference type="GO" id="GO:0030425">
    <property type="term" value="C:dendrite"/>
    <property type="evidence" value="ECO:0007669"/>
    <property type="project" value="TreeGrafter"/>
</dbReference>
<evidence type="ECO:0000256" key="9">
    <source>
        <dbReference type="ARBA" id="ARBA00022840"/>
    </source>
</evidence>
<keyword evidence="21" id="KW-1185">Reference proteome</keyword>
<keyword evidence="14" id="KW-0325">Glycoprotein</keyword>
<comment type="subcellular location">
    <subcellularLocation>
        <location evidence="1">Cell membrane</location>
        <topology evidence="1">Single-pass membrane protein</topology>
    </subcellularLocation>
</comment>
<accession>A0A8C9ET20</accession>
<evidence type="ECO:0000256" key="11">
    <source>
        <dbReference type="ARBA" id="ARBA00023136"/>
    </source>
</evidence>
<dbReference type="GO" id="GO:0007411">
    <property type="term" value="P:axon guidance"/>
    <property type="evidence" value="ECO:0007669"/>
    <property type="project" value="TreeGrafter"/>
</dbReference>
<dbReference type="Pfam" id="PF07647">
    <property type="entry name" value="SAM_2"/>
    <property type="match status" value="1"/>
</dbReference>
<dbReference type="InterPro" id="IPR008979">
    <property type="entry name" value="Galactose-bd-like_sf"/>
</dbReference>
<evidence type="ECO:0000259" key="18">
    <source>
        <dbReference type="PROSITE" id="PS50853"/>
    </source>
</evidence>
<dbReference type="SUPFAM" id="SSF56112">
    <property type="entry name" value="Protein kinase-like (PK-like)"/>
    <property type="match status" value="1"/>
</dbReference>
<keyword evidence="6" id="KW-0732">Signal</keyword>
<evidence type="ECO:0000256" key="4">
    <source>
        <dbReference type="ARBA" id="ARBA00022679"/>
    </source>
</evidence>
<dbReference type="Pfam" id="PF00041">
    <property type="entry name" value="fn3"/>
    <property type="match status" value="1"/>
</dbReference>
<dbReference type="FunFam" id="1.10.510.10:FF:000360">
    <property type="entry name" value="Ephrin type-A receptor 10"/>
    <property type="match status" value="1"/>
</dbReference>
<dbReference type="InterPro" id="IPR050449">
    <property type="entry name" value="Ephrin_rcpt_TKs"/>
</dbReference>
<evidence type="ECO:0000259" key="17">
    <source>
        <dbReference type="PROSITE" id="PS50105"/>
    </source>
</evidence>
<dbReference type="PRINTS" id="PR00109">
    <property type="entry name" value="TYRKINASE"/>
</dbReference>
<dbReference type="InterPro" id="IPR000719">
    <property type="entry name" value="Prot_kinase_dom"/>
</dbReference>
<feature type="domain" description="Fibronectin type-III" evidence="18">
    <location>
        <begin position="205"/>
        <end position="296"/>
    </location>
</feature>
<dbReference type="Pfam" id="PF14575">
    <property type="entry name" value="EphA2_TM"/>
    <property type="match status" value="1"/>
</dbReference>
<dbReference type="CDD" id="cd05064">
    <property type="entry name" value="PTKc_EphR_A10"/>
    <property type="match status" value="1"/>
</dbReference>
<feature type="transmembrane region" description="Helical" evidence="15">
    <location>
        <begin position="307"/>
        <end position="331"/>
    </location>
</feature>